<gene>
    <name evidence="2" type="ORF">ONB1V03_LOCUS5537</name>
</gene>
<organism evidence="2">
    <name type="scientific">Oppiella nova</name>
    <dbReference type="NCBI Taxonomy" id="334625"/>
    <lineage>
        <taxon>Eukaryota</taxon>
        <taxon>Metazoa</taxon>
        <taxon>Ecdysozoa</taxon>
        <taxon>Arthropoda</taxon>
        <taxon>Chelicerata</taxon>
        <taxon>Arachnida</taxon>
        <taxon>Acari</taxon>
        <taxon>Acariformes</taxon>
        <taxon>Sarcoptiformes</taxon>
        <taxon>Oribatida</taxon>
        <taxon>Brachypylina</taxon>
        <taxon>Oppioidea</taxon>
        <taxon>Oppiidae</taxon>
        <taxon>Oppiella</taxon>
    </lineage>
</organism>
<keyword evidence="3" id="KW-1185">Reference proteome</keyword>
<dbReference type="Gene3D" id="3.20.20.80">
    <property type="entry name" value="Glycosidases"/>
    <property type="match status" value="1"/>
</dbReference>
<evidence type="ECO:0000313" key="3">
    <source>
        <dbReference type="Proteomes" id="UP000728032"/>
    </source>
</evidence>
<proteinExistence type="predicted"/>
<sequence length="68" mass="7665">MTANKLTLFGSPWSSPTWIKHEGPYSPLNGGPLIGQPGQQYFETWANYFISGRIQIQLNRLMGADRPK</sequence>
<dbReference type="OrthoDB" id="2160638at2759"/>
<dbReference type="EMBL" id="CAJPVJ010002247">
    <property type="protein sequence ID" value="CAG2166006.1"/>
    <property type="molecule type" value="Genomic_DNA"/>
</dbReference>
<protein>
    <recommendedName>
        <fullName evidence="1">Glycosyl hydrolase family 30 TIM-barrel domain-containing protein</fullName>
    </recommendedName>
</protein>
<reference evidence="2" key="1">
    <citation type="submission" date="2020-11" db="EMBL/GenBank/DDBJ databases">
        <authorList>
            <person name="Tran Van P."/>
        </authorList>
    </citation>
    <scope>NUCLEOTIDE SEQUENCE</scope>
</reference>
<dbReference type="InterPro" id="IPR017853">
    <property type="entry name" value="GH"/>
</dbReference>
<dbReference type="Proteomes" id="UP000728032">
    <property type="component" value="Unassembled WGS sequence"/>
</dbReference>
<dbReference type="SUPFAM" id="SSF51445">
    <property type="entry name" value="(Trans)glycosidases"/>
    <property type="match status" value="1"/>
</dbReference>
<name>A0A7R9QIH2_9ACAR</name>
<dbReference type="Pfam" id="PF02055">
    <property type="entry name" value="Glyco_hydro_30"/>
    <property type="match status" value="1"/>
</dbReference>
<dbReference type="InterPro" id="IPR033453">
    <property type="entry name" value="Glyco_hydro_30_TIM-barrel"/>
</dbReference>
<accession>A0A7R9QIH2</accession>
<dbReference type="EMBL" id="OC917072">
    <property type="protein sequence ID" value="CAD7646062.1"/>
    <property type="molecule type" value="Genomic_DNA"/>
</dbReference>
<evidence type="ECO:0000313" key="2">
    <source>
        <dbReference type="EMBL" id="CAD7646062.1"/>
    </source>
</evidence>
<feature type="domain" description="Glycosyl hydrolase family 30 TIM-barrel" evidence="1">
    <location>
        <begin position="3"/>
        <end position="51"/>
    </location>
</feature>
<evidence type="ECO:0000259" key="1">
    <source>
        <dbReference type="Pfam" id="PF02055"/>
    </source>
</evidence>
<dbReference type="AlphaFoldDB" id="A0A7R9QIH2"/>